<keyword evidence="7 8" id="KW-0472">Membrane</keyword>
<gene>
    <name evidence="8" type="primary">potA</name>
    <name evidence="10" type="ORF">SAMN05192542_113103</name>
</gene>
<evidence type="ECO:0000313" key="10">
    <source>
        <dbReference type="EMBL" id="SEL77222.1"/>
    </source>
</evidence>
<dbReference type="Gene3D" id="2.40.50.100">
    <property type="match status" value="1"/>
</dbReference>
<dbReference type="EMBL" id="FOAJ01000013">
    <property type="protein sequence ID" value="SEL77222.1"/>
    <property type="molecule type" value="Genomic_DNA"/>
</dbReference>
<keyword evidence="3" id="KW-0997">Cell inner membrane</keyword>
<evidence type="ECO:0000259" key="9">
    <source>
        <dbReference type="PROSITE" id="PS50893"/>
    </source>
</evidence>
<dbReference type="GO" id="GO:0005524">
    <property type="term" value="F:ATP binding"/>
    <property type="evidence" value="ECO:0007669"/>
    <property type="project" value="UniProtKB-KW"/>
</dbReference>
<dbReference type="FunFam" id="3.40.50.300:FF:000042">
    <property type="entry name" value="Maltose/maltodextrin ABC transporter, ATP-binding protein"/>
    <property type="match status" value="1"/>
</dbReference>
<accession>A0A1H7SX53</accession>
<proteinExistence type="inferred from homology"/>
<protein>
    <recommendedName>
        <fullName evidence="8">Spermidine/putrescine import ATP-binding protein PotA</fullName>
        <ecNumber evidence="8">7.6.2.11</ecNumber>
    </recommendedName>
</protein>
<dbReference type="GO" id="GO:0015417">
    <property type="term" value="F:ABC-type polyamine transporter activity"/>
    <property type="evidence" value="ECO:0007669"/>
    <property type="project" value="UniProtKB-EC"/>
</dbReference>
<evidence type="ECO:0000256" key="4">
    <source>
        <dbReference type="ARBA" id="ARBA00022741"/>
    </source>
</evidence>
<evidence type="ECO:0000256" key="8">
    <source>
        <dbReference type="RuleBase" id="RU364083"/>
    </source>
</evidence>
<dbReference type="InterPro" id="IPR003439">
    <property type="entry name" value="ABC_transporter-like_ATP-bd"/>
</dbReference>
<keyword evidence="6 8" id="KW-1278">Translocase</keyword>
<dbReference type="InterPro" id="IPR003593">
    <property type="entry name" value="AAA+_ATPase"/>
</dbReference>
<evidence type="ECO:0000256" key="7">
    <source>
        <dbReference type="ARBA" id="ARBA00023136"/>
    </source>
</evidence>
<dbReference type="EC" id="7.6.2.11" evidence="8"/>
<comment type="subunit">
    <text evidence="8">The complex is composed of two ATP-binding proteins (PotA), two transmembrane proteins (PotB and PotC) and a solute-binding protein (PotD).</text>
</comment>
<keyword evidence="5 8" id="KW-0067">ATP-binding</keyword>
<dbReference type="NCBIfam" id="TIGR01187">
    <property type="entry name" value="potA"/>
    <property type="match status" value="1"/>
</dbReference>
<dbReference type="InterPro" id="IPR005893">
    <property type="entry name" value="PotA-like"/>
</dbReference>
<sequence length="361" mass="38669">MSHLQLVGVSKHYGAVQAVIDAVLDVQDGEFVSLLGPSGSGKTSTLMMIAGFEEPTAGSILLGGRRVENVPPNQRDIGMVFQSYALFPHLSIADNVAFPLKVRKWKRADIDAAVRRVLALVGLEDKAERLPKQLSGGQQQRVALARALVYEPKLLLLDEPLSALDKNMREQMQIELRRIHRQVGITTLYVTHDQSEAMTLSDRIVVFNHGRIEQVGTPLDVYARPVSRFAASFIGDSNLFDGRRGAQPDELIADGGLTLRTSCALPSGAADAACALVRPEDIRIGAAPDGASVNAASAQISSVLNMGSSVLVIARQPGHPARELRIQTSVAALAGAGEGATIPLWWTSASTWPIPADAARH</sequence>
<evidence type="ECO:0000256" key="2">
    <source>
        <dbReference type="ARBA" id="ARBA00022475"/>
    </source>
</evidence>
<dbReference type="AlphaFoldDB" id="A0A1H7SX53"/>
<dbReference type="GO" id="GO:0016887">
    <property type="term" value="F:ATP hydrolysis activity"/>
    <property type="evidence" value="ECO:0007669"/>
    <property type="project" value="InterPro"/>
</dbReference>
<feature type="domain" description="ABC transporter" evidence="9">
    <location>
        <begin position="4"/>
        <end position="234"/>
    </location>
</feature>
<keyword evidence="11" id="KW-1185">Reference proteome</keyword>
<dbReference type="InterPro" id="IPR008995">
    <property type="entry name" value="Mo/tungstate-bd_C_term_dom"/>
</dbReference>
<dbReference type="GO" id="GO:0043190">
    <property type="term" value="C:ATP-binding cassette (ABC) transporter complex"/>
    <property type="evidence" value="ECO:0007669"/>
    <property type="project" value="InterPro"/>
</dbReference>
<comment type="similarity">
    <text evidence="8">Belongs to the ABC transporter superfamily. Spermidine/putrescine importer (TC 3.A.1.11.1) family.</text>
</comment>
<keyword evidence="2 8" id="KW-1003">Cell membrane</keyword>
<evidence type="ECO:0000256" key="6">
    <source>
        <dbReference type="ARBA" id="ARBA00022967"/>
    </source>
</evidence>
<dbReference type="InterPro" id="IPR017871">
    <property type="entry name" value="ABC_transporter-like_CS"/>
</dbReference>
<evidence type="ECO:0000256" key="3">
    <source>
        <dbReference type="ARBA" id="ARBA00022519"/>
    </source>
</evidence>
<dbReference type="PANTHER" id="PTHR42781">
    <property type="entry name" value="SPERMIDINE/PUTRESCINE IMPORT ATP-BINDING PROTEIN POTA"/>
    <property type="match status" value="1"/>
</dbReference>
<dbReference type="SMART" id="SM00382">
    <property type="entry name" value="AAA"/>
    <property type="match status" value="1"/>
</dbReference>
<comment type="function">
    <text evidence="8">Part of the ABC transporter complex PotABCD involved in spermidine/putrescine import. Responsible for energy coupling to the transport system.</text>
</comment>
<organism evidence="10 11">
    <name type="scientific">Paraburkholderia caballeronis</name>
    <dbReference type="NCBI Taxonomy" id="416943"/>
    <lineage>
        <taxon>Bacteria</taxon>
        <taxon>Pseudomonadati</taxon>
        <taxon>Pseudomonadota</taxon>
        <taxon>Betaproteobacteria</taxon>
        <taxon>Burkholderiales</taxon>
        <taxon>Burkholderiaceae</taxon>
        <taxon>Paraburkholderia</taxon>
    </lineage>
</organism>
<dbReference type="RefSeq" id="WP_244283912.1">
    <property type="nucleotide sequence ID" value="NZ_FNSR01000002.1"/>
</dbReference>
<evidence type="ECO:0000256" key="5">
    <source>
        <dbReference type="ARBA" id="ARBA00022840"/>
    </source>
</evidence>
<dbReference type="InterPro" id="IPR050093">
    <property type="entry name" value="ABC_SmlMolc_Importer"/>
</dbReference>
<dbReference type="PANTHER" id="PTHR42781:SF4">
    <property type="entry name" value="SPERMIDINE_PUTRESCINE IMPORT ATP-BINDING PROTEIN POTA"/>
    <property type="match status" value="1"/>
</dbReference>
<reference evidence="11" key="1">
    <citation type="submission" date="2016-10" db="EMBL/GenBank/DDBJ databases">
        <authorList>
            <person name="Varghese N."/>
            <person name="Submissions S."/>
        </authorList>
    </citation>
    <scope>NUCLEOTIDE SEQUENCE [LARGE SCALE GENOMIC DNA]</scope>
    <source>
        <strain evidence="11">LMG 26416</strain>
    </source>
</reference>
<dbReference type="PROSITE" id="PS50893">
    <property type="entry name" value="ABC_TRANSPORTER_2"/>
    <property type="match status" value="1"/>
</dbReference>
<name>A0A1H7SX53_9BURK</name>
<dbReference type="Proteomes" id="UP000199120">
    <property type="component" value="Unassembled WGS sequence"/>
</dbReference>
<dbReference type="Pfam" id="PF08402">
    <property type="entry name" value="TOBE_2"/>
    <property type="match status" value="1"/>
</dbReference>
<keyword evidence="4 8" id="KW-0547">Nucleotide-binding</keyword>
<evidence type="ECO:0000313" key="11">
    <source>
        <dbReference type="Proteomes" id="UP000199120"/>
    </source>
</evidence>
<dbReference type="Gene3D" id="3.40.50.300">
    <property type="entry name" value="P-loop containing nucleotide triphosphate hydrolases"/>
    <property type="match status" value="1"/>
</dbReference>
<keyword evidence="1 8" id="KW-0813">Transport</keyword>
<dbReference type="InterPro" id="IPR027417">
    <property type="entry name" value="P-loop_NTPase"/>
</dbReference>
<dbReference type="PROSITE" id="PS00211">
    <property type="entry name" value="ABC_TRANSPORTER_1"/>
    <property type="match status" value="1"/>
</dbReference>
<evidence type="ECO:0000256" key="1">
    <source>
        <dbReference type="ARBA" id="ARBA00022448"/>
    </source>
</evidence>
<dbReference type="SUPFAM" id="SSF52540">
    <property type="entry name" value="P-loop containing nucleoside triphosphate hydrolases"/>
    <property type="match status" value="1"/>
</dbReference>
<dbReference type="InterPro" id="IPR013611">
    <property type="entry name" value="Transp-assoc_OB_typ2"/>
</dbReference>
<comment type="catalytic activity">
    <reaction evidence="8">
        <text>ATP + H2O + polyamine-[polyamine-binding protein]Side 1 = ADP + phosphate + polyamineSide 2 + [polyamine-binding protein]Side 1.</text>
        <dbReference type="EC" id="7.6.2.11"/>
    </reaction>
</comment>
<dbReference type="Pfam" id="PF00005">
    <property type="entry name" value="ABC_tran"/>
    <property type="match status" value="1"/>
</dbReference>
<dbReference type="STRING" id="416943.SAMN05445871_5025"/>
<dbReference type="SUPFAM" id="SSF50331">
    <property type="entry name" value="MOP-like"/>
    <property type="match status" value="1"/>
</dbReference>